<comment type="caution">
    <text evidence="5">The sequence shown here is derived from an EMBL/GenBank/DDBJ whole genome shotgun (WGS) entry which is preliminary data.</text>
</comment>
<gene>
    <name evidence="5" type="ORF">QTP70_012123</name>
</gene>
<dbReference type="EMBL" id="JAUCMX010000008">
    <property type="protein sequence ID" value="KAK3537493.1"/>
    <property type="molecule type" value="Genomic_DNA"/>
</dbReference>
<dbReference type="PANTHER" id="PTHR47027:SF28">
    <property type="entry name" value="ENDONUCLEASE-REVERSE TRANSCRIPTASE"/>
    <property type="match status" value="1"/>
</dbReference>
<proteinExistence type="inferred from homology"/>
<comment type="similarity">
    <text evidence="1">Belongs to the beta type-B retroviral polymerase family. HERV class-II K(HML-2) pol subfamily.</text>
</comment>
<evidence type="ECO:0000259" key="4">
    <source>
        <dbReference type="PROSITE" id="PS50878"/>
    </source>
</evidence>
<name>A0AAE0V5V9_9TELE</name>
<dbReference type="Gene3D" id="3.30.70.270">
    <property type="match status" value="1"/>
</dbReference>
<dbReference type="PANTHER" id="PTHR47027">
    <property type="entry name" value="REVERSE TRANSCRIPTASE DOMAIN-CONTAINING PROTEIN"/>
    <property type="match status" value="1"/>
</dbReference>
<feature type="region of interest" description="Disordered" evidence="3">
    <location>
        <begin position="168"/>
        <end position="189"/>
    </location>
</feature>
<evidence type="ECO:0000256" key="1">
    <source>
        <dbReference type="ARBA" id="ARBA00010879"/>
    </source>
</evidence>
<dbReference type="Proteomes" id="UP001274896">
    <property type="component" value="Unassembled WGS sequence"/>
</dbReference>
<sequence length="379" mass="42344">MRKSGVAEKYVRVVQDMYERRRTVVRCAVGQTEEFKVEAGLHQGSALSPFLFAIVMDQLSEEVRQESPWTMMFADDIVICSESREQVEENLERWRFALERRGMKVSRSKTEYMCVNEREGSGTVKLQGEEMKKNSSVLLKMQSRALEELIVETKYAFRRGASAPTVPVNSTLDASGKRDSNQTFNSRQKRKTLSVDFAVPSLLRHYMAMFIKRPLNGDCLIPSGCYTVRANLRMHCAPLQKTIASLLGAKLAENVRGEGGNGSGGGQLPYRRTRPAPKVLTLGLSTASRKSNQVVVEVGEDMVKTGCGGLVVREDAPVPFLEMDLTRVLEWWLGADGGRLRVRLMPERKAQVPGKEERYSAAIRASDAQLFLQIASSAK</sequence>
<evidence type="ECO:0000313" key="5">
    <source>
        <dbReference type="EMBL" id="KAK3537493.1"/>
    </source>
</evidence>
<keyword evidence="6" id="KW-1185">Reference proteome</keyword>
<dbReference type="PROSITE" id="PS50878">
    <property type="entry name" value="RT_POL"/>
    <property type="match status" value="1"/>
</dbReference>
<dbReference type="SUPFAM" id="SSF56672">
    <property type="entry name" value="DNA/RNA polymerases"/>
    <property type="match status" value="1"/>
</dbReference>
<protein>
    <recommendedName>
        <fullName evidence="2">ribonuclease H</fullName>
        <ecNumber evidence="2">3.1.26.4</ecNumber>
    </recommendedName>
</protein>
<dbReference type="EC" id="3.1.26.4" evidence="2"/>
<dbReference type="GO" id="GO:0004523">
    <property type="term" value="F:RNA-DNA hybrid ribonuclease activity"/>
    <property type="evidence" value="ECO:0007669"/>
    <property type="project" value="UniProtKB-EC"/>
</dbReference>
<reference evidence="5" key="1">
    <citation type="submission" date="2023-06" db="EMBL/GenBank/DDBJ databases">
        <title>Male Hemibagrus guttatus genome.</title>
        <authorList>
            <person name="Bian C."/>
        </authorList>
    </citation>
    <scope>NUCLEOTIDE SEQUENCE</scope>
    <source>
        <strain evidence="5">Male_cb2023</strain>
        <tissue evidence="5">Muscle</tissue>
    </source>
</reference>
<evidence type="ECO:0000256" key="2">
    <source>
        <dbReference type="ARBA" id="ARBA00012180"/>
    </source>
</evidence>
<dbReference type="InterPro" id="IPR043502">
    <property type="entry name" value="DNA/RNA_pol_sf"/>
</dbReference>
<dbReference type="InterPro" id="IPR043128">
    <property type="entry name" value="Rev_trsase/Diguanyl_cyclase"/>
</dbReference>
<dbReference type="InterPro" id="IPR000477">
    <property type="entry name" value="RT_dom"/>
</dbReference>
<feature type="domain" description="Reverse transcriptase" evidence="4">
    <location>
        <begin position="1"/>
        <end position="131"/>
    </location>
</feature>
<evidence type="ECO:0000313" key="6">
    <source>
        <dbReference type="Proteomes" id="UP001274896"/>
    </source>
</evidence>
<dbReference type="AlphaFoldDB" id="A0AAE0V5V9"/>
<dbReference type="Pfam" id="PF00078">
    <property type="entry name" value="RVT_1"/>
    <property type="match status" value="1"/>
</dbReference>
<accession>A0AAE0V5V9</accession>
<evidence type="ECO:0000256" key="3">
    <source>
        <dbReference type="SAM" id="MobiDB-lite"/>
    </source>
</evidence>
<organism evidence="5 6">
    <name type="scientific">Hemibagrus guttatus</name>
    <dbReference type="NCBI Taxonomy" id="175788"/>
    <lineage>
        <taxon>Eukaryota</taxon>
        <taxon>Metazoa</taxon>
        <taxon>Chordata</taxon>
        <taxon>Craniata</taxon>
        <taxon>Vertebrata</taxon>
        <taxon>Euteleostomi</taxon>
        <taxon>Actinopterygii</taxon>
        <taxon>Neopterygii</taxon>
        <taxon>Teleostei</taxon>
        <taxon>Ostariophysi</taxon>
        <taxon>Siluriformes</taxon>
        <taxon>Bagridae</taxon>
        <taxon>Hemibagrus</taxon>
    </lineage>
</organism>